<feature type="domain" description="Glycosyltransferase subfamily 4-like N-terminal" evidence="2">
    <location>
        <begin position="12"/>
        <end position="186"/>
    </location>
</feature>
<dbReference type="PANTHER" id="PTHR12526">
    <property type="entry name" value="GLYCOSYLTRANSFERASE"/>
    <property type="match status" value="1"/>
</dbReference>
<dbReference type="AlphaFoldDB" id="A0A829FJH3"/>
<accession>A0A829FJH3</accession>
<evidence type="ECO:0000313" key="4">
    <source>
        <dbReference type="Proteomes" id="UP000013897"/>
    </source>
</evidence>
<evidence type="ECO:0000313" key="3">
    <source>
        <dbReference type="EMBL" id="EOM25964.1"/>
    </source>
</evidence>
<dbReference type="GO" id="GO:0016757">
    <property type="term" value="F:glycosyltransferase activity"/>
    <property type="evidence" value="ECO:0007669"/>
    <property type="project" value="InterPro"/>
</dbReference>
<sequence length="382" mass="44023">MKIAILSPAFSMGGASIVASKIAKGLIDSGHEVFFVSYLESEKPQVESKYYDLYEKKIFLFKNFSRFHKILEYRLFGGFVPSRYIKKEKEQLKKVLKKEKPDVIIFNTFIPSVLFSEFLKYEFPTVKLITWMHSDPDYSLNHIAKFYKKEYRKSFERVDSIVCLSQDTKEKLSLYNNHIKVIYNPLTLSGSSLISNLDKKIISFTARYDINIKGFDYLCEVAKNLPVGWAIRIAGDGTEEERKELKRLIEKNGVLDKIICAGALFGDELINHYIESSIFISTSRSEGLPLVLIEAMTYGLPVISFAHGGAKEILQDGNYGILIKNFDVQDMNNEIEKLSNNRLLMEKYQKFSLERAKDFNEKKIIGEWQTLLNELGNEDVRN</sequence>
<evidence type="ECO:0008006" key="5">
    <source>
        <dbReference type="Google" id="ProtNLM"/>
    </source>
</evidence>
<organism evidence="3 4">
    <name type="scientific">Enterococcus faecium EnGen0192</name>
    <dbReference type="NCBI Taxonomy" id="1157487"/>
    <lineage>
        <taxon>Bacteria</taxon>
        <taxon>Bacillati</taxon>
        <taxon>Bacillota</taxon>
        <taxon>Bacilli</taxon>
        <taxon>Lactobacillales</taxon>
        <taxon>Enterococcaceae</taxon>
        <taxon>Enterococcus</taxon>
    </lineage>
</organism>
<proteinExistence type="predicted"/>
<dbReference type="Pfam" id="PF13439">
    <property type="entry name" value="Glyco_transf_4"/>
    <property type="match status" value="1"/>
</dbReference>
<feature type="domain" description="Glycosyl transferase family 1" evidence="1">
    <location>
        <begin position="195"/>
        <end position="351"/>
    </location>
</feature>
<dbReference type="PANTHER" id="PTHR12526:SF630">
    <property type="entry name" value="GLYCOSYLTRANSFERASE"/>
    <property type="match status" value="1"/>
</dbReference>
<dbReference type="EMBL" id="AITY01000021">
    <property type="protein sequence ID" value="EOM25964.1"/>
    <property type="molecule type" value="Genomic_DNA"/>
</dbReference>
<evidence type="ECO:0000259" key="1">
    <source>
        <dbReference type="Pfam" id="PF00534"/>
    </source>
</evidence>
<dbReference type="SUPFAM" id="SSF53756">
    <property type="entry name" value="UDP-Glycosyltransferase/glycogen phosphorylase"/>
    <property type="match status" value="1"/>
</dbReference>
<dbReference type="Pfam" id="PF00534">
    <property type="entry name" value="Glycos_transf_1"/>
    <property type="match status" value="1"/>
</dbReference>
<dbReference type="Gene3D" id="3.40.50.2000">
    <property type="entry name" value="Glycogen Phosphorylase B"/>
    <property type="match status" value="2"/>
</dbReference>
<dbReference type="InterPro" id="IPR028098">
    <property type="entry name" value="Glyco_trans_4-like_N"/>
</dbReference>
<gene>
    <name evidence="3" type="ORF">SSM_01093</name>
</gene>
<name>A0A829FJH3_ENTFC</name>
<dbReference type="Proteomes" id="UP000013897">
    <property type="component" value="Unassembled WGS sequence"/>
</dbReference>
<comment type="caution">
    <text evidence="3">The sequence shown here is derived from an EMBL/GenBank/DDBJ whole genome shotgun (WGS) entry which is preliminary data.</text>
</comment>
<reference evidence="3 4" key="1">
    <citation type="submission" date="2013-02" db="EMBL/GenBank/DDBJ databases">
        <title>The Genome Sequence of Enterococcus faecium HM1072.</title>
        <authorList>
            <consortium name="The Broad Institute Genome Sequencing Platform"/>
            <consortium name="The Broad Institute Genome Sequencing Center for Infectious Disease"/>
            <person name="Earl A.M."/>
            <person name="Gilmore M.S."/>
            <person name="Lebreton F."/>
            <person name="Courvalin P."/>
            <person name="Walker B."/>
            <person name="Young S.K."/>
            <person name="Zeng Q."/>
            <person name="Gargeya S."/>
            <person name="Fitzgerald M."/>
            <person name="Haas B."/>
            <person name="Abouelleil A."/>
            <person name="Alvarado L."/>
            <person name="Arachchi H.M."/>
            <person name="Berlin A.M."/>
            <person name="Chapman S.B."/>
            <person name="Dewar J."/>
            <person name="Goldberg J."/>
            <person name="Griggs A."/>
            <person name="Gujja S."/>
            <person name="Hansen M."/>
            <person name="Howarth C."/>
            <person name="Imamovic A."/>
            <person name="Larimer J."/>
            <person name="McCowan C."/>
            <person name="Murphy C."/>
            <person name="Neiman D."/>
            <person name="Pearson M."/>
            <person name="Priest M."/>
            <person name="Roberts A."/>
            <person name="Saif S."/>
            <person name="Shea T."/>
            <person name="Sisk P."/>
            <person name="Sykes S."/>
            <person name="Wortman J."/>
            <person name="Nusbaum C."/>
            <person name="Birren B."/>
        </authorList>
    </citation>
    <scope>NUCLEOTIDE SEQUENCE [LARGE SCALE GENOMIC DNA]</scope>
    <source>
        <strain evidence="3 4">HM1072</strain>
    </source>
</reference>
<protein>
    <recommendedName>
        <fullName evidence="5">Glycosyl transferase</fullName>
    </recommendedName>
</protein>
<dbReference type="InterPro" id="IPR001296">
    <property type="entry name" value="Glyco_trans_1"/>
</dbReference>
<evidence type="ECO:0000259" key="2">
    <source>
        <dbReference type="Pfam" id="PF13439"/>
    </source>
</evidence>